<keyword evidence="2" id="KW-0472">Membrane</keyword>
<gene>
    <name evidence="4" type="ORF">BJ554DRAFT_7672</name>
</gene>
<dbReference type="GO" id="GO:0016020">
    <property type="term" value="C:membrane"/>
    <property type="evidence" value="ECO:0007669"/>
    <property type="project" value="TreeGrafter"/>
</dbReference>
<evidence type="ECO:0000259" key="3">
    <source>
        <dbReference type="Pfam" id="PF13850"/>
    </source>
</evidence>
<dbReference type="GO" id="GO:0006890">
    <property type="term" value="P:retrograde vesicle-mediated transport, Golgi to endoplasmic reticulum"/>
    <property type="evidence" value="ECO:0007669"/>
    <property type="project" value="TreeGrafter"/>
</dbReference>
<dbReference type="GO" id="GO:0005783">
    <property type="term" value="C:endoplasmic reticulum"/>
    <property type="evidence" value="ECO:0007669"/>
    <property type="project" value="TreeGrafter"/>
</dbReference>
<dbReference type="PANTHER" id="PTHR10984">
    <property type="entry name" value="ENDOPLASMIC RETICULUM-GOLGI INTERMEDIATE COMPARTMENT PROTEIN"/>
    <property type="match status" value="1"/>
</dbReference>
<dbReference type="GO" id="GO:0030134">
    <property type="term" value="C:COPII-coated ER to Golgi transport vesicle"/>
    <property type="evidence" value="ECO:0007669"/>
    <property type="project" value="TreeGrafter"/>
</dbReference>
<dbReference type="Proteomes" id="UP000673691">
    <property type="component" value="Unassembled WGS sequence"/>
</dbReference>
<dbReference type="GO" id="GO:0006888">
    <property type="term" value="P:endoplasmic reticulum to Golgi vesicle-mediated transport"/>
    <property type="evidence" value="ECO:0007669"/>
    <property type="project" value="TreeGrafter"/>
</dbReference>
<evidence type="ECO:0000313" key="5">
    <source>
        <dbReference type="Proteomes" id="UP000673691"/>
    </source>
</evidence>
<feature type="non-terminal residue" evidence="4">
    <location>
        <position position="285"/>
    </location>
</feature>
<reference evidence="4 5" key="1">
    <citation type="journal article" name="Sci. Rep.">
        <title>Genome-scale phylogenetic analyses confirm Olpidium as the closest living zoosporic fungus to the non-flagellated, terrestrial fungi.</title>
        <authorList>
            <person name="Chang Y."/>
            <person name="Rochon D."/>
            <person name="Sekimoto S."/>
            <person name="Wang Y."/>
            <person name="Chovatia M."/>
            <person name="Sandor L."/>
            <person name="Salamov A."/>
            <person name="Grigoriev I.V."/>
            <person name="Stajich J.E."/>
            <person name="Spatafora J.W."/>
        </authorList>
    </citation>
    <scope>NUCLEOTIDE SEQUENCE [LARGE SCALE GENOMIC DNA]</scope>
    <source>
        <strain evidence="4">S191</strain>
    </source>
</reference>
<comment type="similarity">
    <text evidence="1">Belongs to the ERGIC family.</text>
</comment>
<dbReference type="InterPro" id="IPR039542">
    <property type="entry name" value="Erv_N"/>
</dbReference>
<dbReference type="Pfam" id="PF13850">
    <property type="entry name" value="ERGIC_N"/>
    <property type="match status" value="1"/>
</dbReference>
<organism evidence="4 5">
    <name type="scientific">Olpidium bornovanus</name>
    <dbReference type="NCBI Taxonomy" id="278681"/>
    <lineage>
        <taxon>Eukaryota</taxon>
        <taxon>Fungi</taxon>
        <taxon>Fungi incertae sedis</taxon>
        <taxon>Olpidiomycota</taxon>
        <taxon>Olpidiomycotina</taxon>
        <taxon>Olpidiomycetes</taxon>
        <taxon>Olpidiales</taxon>
        <taxon>Olpidiaceae</taxon>
        <taxon>Olpidium</taxon>
    </lineage>
</organism>
<evidence type="ECO:0000313" key="4">
    <source>
        <dbReference type="EMBL" id="KAG5460297.1"/>
    </source>
</evidence>
<feature type="domain" description="Endoplasmic reticulum vesicle transporter N-terminal" evidence="3">
    <location>
        <begin position="12"/>
        <end position="101"/>
    </location>
</feature>
<evidence type="ECO:0000256" key="1">
    <source>
        <dbReference type="ARBA" id="ARBA00005648"/>
    </source>
</evidence>
<feature type="transmembrane region" description="Helical" evidence="2">
    <location>
        <begin position="33"/>
        <end position="52"/>
    </location>
</feature>
<dbReference type="OrthoDB" id="5541786at2759"/>
<sequence length="285" mass="31127">MATLHRRIRNSLSKLDAFPKTEATYQTRTSSGGLLTIVLSGFLLVLAMSEFADYRRLEQKYEFLVDQSAGSSSTASKLQVNVDLTIAMKCECASLSPRSNSGSFTGSPCVPPHRKRFLGRGWLGKGGGFPSPTDDFTHGMLPVRLVDMTVDVTDVGGSSLHVKEALRMVPADFTKGRAHQLGQESQDALNVRRLIKDAQRPSPREGGCECSRFAVLLRTHVEKLTFGKRPPVFKDDSYSDAAAKSGCRVYGSFDVNKVMGNLHITALGHGYGGQHVPHEAINFTH</sequence>
<dbReference type="EMBL" id="JAEFCI010005428">
    <property type="protein sequence ID" value="KAG5460297.1"/>
    <property type="molecule type" value="Genomic_DNA"/>
</dbReference>
<name>A0A8H8DJN6_9FUNG</name>
<keyword evidence="2" id="KW-0812">Transmembrane</keyword>
<proteinExistence type="inferred from homology"/>
<keyword evidence="5" id="KW-1185">Reference proteome</keyword>
<evidence type="ECO:0000256" key="2">
    <source>
        <dbReference type="SAM" id="Phobius"/>
    </source>
</evidence>
<accession>A0A8H8DJN6</accession>
<dbReference type="InterPro" id="IPR045888">
    <property type="entry name" value="Erv"/>
</dbReference>
<dbReference type="AlphaFoldDB" id="A0A8H8DJN6"/>
<comment type="caution">
    <text evidence="4">The sequence shown here is derived from an EMBL/GenBank/DDBJ whole genome shotgun (WGS) entry which is preliminary data.</text>
</comment>
<dbReference type="PANTHER" id="PTHR10984:SF25">
    <property type="entry name" value="ENDOPLASMIC RETICULUM-GOLGI INTERMEDIATE COMPARTMENT PROTEIN 3"/>
    <property type="match status" value="1"/>
</dbReference>
<protein>
    <submittedName>
        <fullName evidence="4">Endoplasmic reticulum-golgi intermediate compartment-domain-containing protein</fullName>
    </submittedName>
</protein>
<keyword evidence="2" id="KW-1133">Transmembrane helix</keyword>